<dbReference type="SUPFAM" id="SSF55874">
    <property type="entry name" value="ATPase domain of HSP90 chaperone/DNA topoisomerase II/histidine kinase"/>
    <property type="match status" value="1"/>
</dbReference>
<dbReference type="PANTHER" id="PTHR43047">
    <property type="entry name" value="TWO-COMPONENT HISTIDINE PROTEIN KINASE"/>
    <property type="match status" value="1"/>
</dbReference>
<evidence type="ECO:0000256" key="7">
    <source>
        <dbReference type="SAM" id="MobiDB-lite"/>
    </source>
</evidence>
<dbReference type="PRINTS" id="PR00344">
    <property type="entry name" value="BCTRLSENSOR"/>
</dbReference>
<feature type="transmembrane region" description="Helical" evidence="8">
    <location>
        <begin position="391"/>
        <end position="410"/>
    </location>
</feature>
<keyword evidence="10" id="KW-0547">Nucleotide-binding</keyword>
<organism evidence="10 11">
    <name type="scientific">Roseibium porphyridii</name>
    <dbReference type="NCBI Taxonomy" id="2866279"/>
    <lineage>
        <taxon>Bacteria</taxon>
        <taxon>Pseudomonadati</taxon>
        <taxon>Pseudomonadota</taxon>
        <taxon>Alphaproteobacteria</taxon>
        <taxon>Hyphomicrobiales</taxon>
        <taxon>Stappiaceae</taxon>
        <taxon>Roseibium</taxon>
    </lineage>
</organism>
<feature type="transmembrane region" description="Helical" evidence="8">
    <location>
        <begin position="263"/>
        <end position="287"/>
    </location>
</feature>
<feature type="transmembrane region" description="Helical" evidence="8">
    <location>
        <begin position="206"/>
        <end position="225"/>
    </location>
</feature>
<evidence type="ECO:0000256" key="6">
    <source>
        <dbReference type="SAM" id="Coils"/>
    </source>
</evidence>
<proteinExistence type="predicted"/>
<gene>
    <name evidence="10" type="ORF">K1718_17310</name>
</gene>
<evidence type="ECO:0000256" key="3">
    <source>
        <dbReference type="ARBA" id="ARBA00022553"/>
    </source>
</evidence>
<evidence type="ECO:0000256" key="2">
    <source>
        <dbReference type="ARBA" id="ARBA00012438"/>
    </source>
</evidence>
<evidence type="ECO:0000313" key="11">
    <source>
        <dbReference type="Proteomes" id="UP001209803"/>
    </source>
</evidence>
<dbReference type="GO" id="GO:0005524">
    <property type="term" value="F:ATP binding"/>
    <property type="evidence" value="ECO:0007669"/>
    <property type="project" value="UniProtKB-KW"/>
</dbReference>
<evidence type="ECO:0000259" key="9">
    <source>
        <dbReference type="PROSITE" id="PS50109"/>
    </source>
</evidence>
<keyword evidence="10" id="KW-0067">ATP-binding</keyword>
<dbReference type="Pfam" id="PF00512">
    <property type="entry name" value="HisKA"/>
    <property type="match status" value="1"/>
</dbReference>
<dbReference type="InterPro" id="IPR003594">
    <property type="entry name" value="HATPase_dom"/>
</dbReference>
<keyword evidence="5" id="KW-0418">Kinase</keyword>
<dbReference type="Gene3D" id="1.10.287.130">
    <property type="match status" value="1"/>
</dbReference>
<dbReference type="Gene3D" id="3.30.565.10">
    <property type="entry name" value="Histidine kinase-like ATPase, C-terminal domain"/>
    <property type="match status" value="1"/>
</dbReference>
<feature type="transmembrane region" description="Helical" evidence="8">
    <location>
        <begin position="12"/>
        <end position="34"/>
    </location>
</feature>
<dbReference type="InterPro" id="IPR004358">
    <property type="entry name" value="Sig_transdc_His_kin-like_C"/>
</dbReference>
<evidence type="ECO:0000256" key="4">
    <source>
        <dbReference type="ARBA" id="ARBA00022679"/>
    </source>
</evidence>
<dbReference type="InterPro" id="IPR005467">
    <property type="entry name" value="His_kinase_dom"/>
</dbReference>
<keyword evidence="8" id="KW-0812">Transmembrane</keyword>
<dbReference type="EC" id="2.7.13.3" evidence="2"/>
<feature type="domain" description="Histidine kinase" evidence="9">
    <location>
        <begin position="458"/>
        <end position="671"/>
    </location>
</feature>
<evidence type="ECO:0000256" key="8">
    <source>
        <dbReference type="SAM" id="Phobius"/>
    </source>
</evidence>
<feature type="transmembrane region" description="Helical" evidence="8">
    <location>
        <begin position="299"/>
        <end position="319"/>
    </location>
</feature>
<protein>
    <recommendedName>
        <fullName evidence="2">histidine kinase</fullName>
        <ecNumber evidence="2">2.7.13.3</ecNumber>
    </recommendedName>
</protein>
<keyword evidence="8" id="KW-0472">Membrane</keyword>
<evidence type="ECO:0000256" key="5">
    <source>
        <dbReference type="ARBA" id="ARBA00022777"/>
    </source>
</evidence>
<feature type="compositionally biased region" description="Basic and acidic residues" evidence="7">
    <location>
        <begin position="509"/>
        <end position="525"/>
    </location>
</feature>
<dbReference type="CDD" id="cd00082">
    <property type="entry name" value="HisKA"/>
    <property type="match status" value="1"/>
</dbReference>
<dbReference type="PROSITE" id="PS50109">
    <property type="entry name" value="HIS_KIN"/>
    <property type="match status" value="1"/>
</dbReference>
<evidence type="ECO:0000256" key="1">
    <source>
        <dbReference type="ARBA" id="ARBA00000085"/>
    </source>
</evidence>
<dbReference type="InterPro" id="IPR036097">
    <property type="entry name" value="HisK_dim/P_sf"/>
</dbReference>
<dbReference type="RefSeq" id="WP_265681412.1">
    <property type="nucleotide sequence ID" value="NZ_CP120863.1"/>
</dbReference>
<comment type="catalytic activity">
    <reaction evidence="1">
        <text>ATP + protein L-histidine = ADP + protein N-phospho-L-histidine.</text>
        <dbReference type="EC" id="2.7.13.3"/>
    </reaction>
</comment>
<dbReference type="Proteomes" id="UP001209803">
    <property type="component" value="Chromosome"/>
</dbReference>
<keyword evidence="3" id="KW-0597">Phosphoprotein</keyword>
<reference evidence="10 11" key="1">
    <citation type="submission" date="2023-03" db="EMBL/GenBank/DDBJ databases">
        <title>Roseibium porphyridii sp. nov. and Roseibium rhodosorbium sp. nov. isolated from marine algae, Porphyridium cruentum and Rhodosorus marinus, respectively.</title>
        <authorList>
            <person name="Lee M.W."/>
            <person name="Choi B.J."/>
            <person name="Lee J.K."/>
            <person name="Choi D.G."/>
            <person name="Baek J.H."/>
            <person name="Bayburt H."/>
            <person name="Kim J.M."/>
            <person name="Han D.M."/>
            <person name="Kim K.H."/>
            <person name="Jeon C.O."/>
        </authorList>
    </citation>
    <scope>NUCLEOTIDE SEQUENCE [LARGE SCALE GENOMIC DNA]</scope>
    <source>
        <strain evidence="10 11">KMA01</strain>
    </source>
</reference>
<feature type="transmembrane region" description="Helical" evidence="8">
    <location>
        <begin position="325"/>
        <end position="342"/>
    </location>
</feature>
<feature type="transmembrane region" description="Helical" evidence="8">
    <location>
        <begin position="232"/>
        <end position="248"/>
    </location>
</feature>
<name>A0ABY8EY62_9HYPH</name>
<dbReference type="SUPFAM" id="SSF47384">
    <property type="entry name" value="Homodimeric domain of signal transducing histidine kinase"/>
    <property type="match status" value="1"/>
</dbReference>
<keyword evidence="8" id="KW-1133">Transmembrane helix</keyword>
<feature type="transmembrane region" description="Helical" evidence="8">
    <location>
        <begin position="354"/>
        <end position="379"/>
    </location>
</feature>
<sequence>MLDQKGEGDGVRAVIAYFLVCLSVVFATVAASAAPQTLELKHNRPVENVGEFMGFAEDRKQALAELAAQFKDGGLSVSFEGVAAKVVPYQGIWGLLALKGPERIPDQAHSSWVLASDIYGLIALDVHLIRPDGTVEQLLEHDIRRAFNPDDYSMSRLRSLSIVLGPGEEAVLATRMVHGAIEEVDFVLEPPAFHQENAFASGLKLAGFYAFLGSCLIFFFVFSIAMKSVVEFSYALLLMLGLGFVAYLDNFPYRWLHPDLPDIHLSVGLVLLLLVIAQGYYCAGLSLQRYSSRQRFHMQLSWAGAGALGAIILVFILPAEFMAQFSYVLLAGMLLAQVYAVFHWDAFNGARKRVVRWVTSVTIAGFTLVIVLAIFRMGIAEISIPWFIKGVYATLAFGVMAGLSTGLVELRREHARALDREIEAVRKEADAARELLKAEQNYSRIRELAEKRQLQLATMSHDIKQPLSALRMTVEAMTRDETSATRERLHEAFDYIQNLALEHLEDARPKVMEESTERDHEREQPDPEPYGISLVLETVGQMFRDEAASKGLDLVIVESSAMISVQPLALMRIASNLVSNAIKYTERGRVLAGIRRRADHVLLQVVDTGPGMSEVELAQFRRAWQSGEESEGHGLGLAICMDLAAQNGLVLDVSSEPGRGTVFSLRIPSVDVS</sequence>
<dbReference type="InterPro" id="IPR003661">
    <property type="entry name" value="HisK_dim/P_dom"/>
</dbReference>
<evidence type="ECO:0000313" key="10">
    <source>
        <dbReference type="EMBL" id="WFE87914.1"/>
    </source>
</evidence>
<feature type="region of interest" description="Disordered" evidence="7">
    <location>
        <begin position="509"/>
        <end position="530"/>
    </location>
</feature>
<dbReference type="SMART" id="SM00387">
    <property type="entry name" value="HATPase_c"/>
    <property type="match status" value="1"/>
</dbReference>
<keyword evidence="4" id="KW-0808">Transferase</keyword>
<dbReference type="InterPro" id="IPR036890">
    <property type="entry name" value="HATPase_C_sf"/>
</dbReference>
<feature type="coiled-coil region" evidence="6">
    <location>
        <begin position="415"/>
        <end position="442"/>
    </location>
</feature>
<dbReference type="EMBL" id="CP120863">
    <property type="protein sequence ID" value="WFE87914.1"/>
    <property type="molecule type" value="Genomic_DNA"/>
</dbReference>
<keyword evidence="11" id="KW-1185">Reference proteome</keyword>
<accession>A0ABY8EY62</accession>
<keyword evidence="6" id="KW-0175">Coiled coil</keyword>
<dbReference type="Pfam" id="PF02518">
    <property type="entry name" value="HATPase_c"/>
    <property type="match status" value="1"/>
</dbReference>
<dbReference type="PANTHER" id="PTHR43047:SF9">
    <property type="entry name" value="HISTIDINE KINASE"/>
    <property type="match status" value="1"/>
</dbReference>